<dbReference type="InterPro" id="IPR044974">
    <property type="entry name" value="Disease_R_plants"/>
</dbReference>
<dbReference type="Pfam" id="PF01582">
    <property type="entry name" value="TIR"/>
    <property type="match status" value="1"/>
</dbReference>
<dbReference type="Gene3D" id="3.40.50.10140">
    <property type="entry name" value="Toll/interleukin-1 receptor homology (TIR) domain"/>
    <property type="match status" value="1"/>
</dbReference>
<dbReference type="EMBL" id="JXTB01000065">
    <property type="protein sequence ID" value="PON68160.1"/>
    <property type="molecule type" value="Genomic_DNA"/>
</dbReference>
<sequence>MNMAASTSNKVFLSFRSADDINNFNRLLYLFRLTVKSHLDEELQKRDEISPALLRAIQSSNISIIIFSKNYASSSRCLDELVQILQCREINKQIVLPVFYEINPSQVRKQTGPYATAFSNFEEQFGDRMNKVHAWRAALKVATNLCGFDTQYTRMQSDLLKKIDHDLSEKINASEVNMYISIYPLGYDVCREYLSIFLQVGSDNVLVVGIAGEAKMGKTVIAKAIYDGTFRTFDGSSFLIGVGQKSKKPDGIVQLQVKLIFDLLGQMINITSVSRGVDVIKERLRHKKVLIVLDDVDDLPQLFALVGSREWFGLGSKIIITSRDLPLLRIFGVDQMFMAKGLPLPLDIQELLEPYQQSCRKVAGLKEYIQTFSYLTNEKVKYLEECLIKERRKGAIQVLLLIYTLK</sequence>
<name>A0A2P5D4E3_PARAD</name>
<reference evidence="3" key="1">
    <citation type="submission" date="2016-06" db="EMBL/GenBank/DDBJ databases">
        <title>Parallel loss of symbiosis genes in relatives of nitrogen-fixing non-legume Parasponia.</title>
        <authorList>
            <person name="Van Velzen R."/>
            <person name="Holmer R."/>
            <person name="Bu F."/>
            <person name="Rutten L."/>
            <person name="Van Zeijl A."/>
            <person name="Liu W."/>
            <person name="Santuari L."/>
            <person name="Cao Q."/>
            <person name="Sharma T."/>
            <person name="Shen D."/>
            <person name="Roswanjaya Y."/>
            <person name="Wardhani T."/>
            <person name="Kalhor M.S."/>
            <person name="Jansen J."/>
            <person name="Van den Hoogen J."/>
            <person name="Gungor B."/>
            <person name="Hartog M."/>
            <person name="Hontelez J."/>
            <person name="Verver J."/>
            <person name="Yang W.-C."/>
            <person name="Schijlen E."/>
            <person name="Repin R."/>
            <person name="Schilthuizen M."/>
            <person name="Schranz E."/>
            <person name="Heidstra R."/>
            <person name="Miyata K."/>
            <person name="Fedorova E."/>
            <person name="Kohlen W."/>
            <person name="Bisseling T."/>
            <person name="Smit S."/>
            <person name="Geurts R."/>
        </authorList>
    </citation>
    <scope>NUCLEOTIDE SEQUENCE [LARGE SCALE GENOMIC DNA]</scope>
    <source>
        <strain evidence="3">cv. WU1-14</strain>
    </source>
</reference>
<accession>A0A2P5D4E3</accession>
<dbReference type="SUPFAM" id="SSF52540">
    <property type="entry name" value="P-loop containing nucleoside triphosphate hydrolases"/>
    <property type="match status" value="1"/>
</dbReference>
<dbReference type="InterPro" id="IPR027417">
    <property type="entry name" value="P-loop_NTPase"/>
</dbReference>
<dbReference type="Proteomes" id="UP000237105">
    <property type="component" value="Unassembled WGS sequence"/>
</dbReference>
<dbReference type="SMART" id="SM00255">
    <property type="entry name" value="TIR"/>
    <property type="match status" value="1"/>
</dbReference>
<dbReference type="AlphaFoldDB" id="A0A2P5D4E3"/>
<dbReference type="GO" id="GO:0006952">
    <property type="term" value="P:defense response"/>
    <property type="evidence" value="ECO:0007669"/>
    <property type="project" value="InterPro"/>
</dbReference>
<dbReference type="InterPro" id="IPR002182">
    <property type="entry name" value="NB-ARC"/>
</dbReference>
<evidence type="ECO:0000313" key="2">
    <source>
        <dbReference type="EMBL" id="PON68160.1"/>
    </source>
</evidence>
<organism evidence="2 3">
    <name type="scientific">Parasponia andersonii</name>
    <name type="common">Sponia andersonii</name>
    <dbReference type="NCBI Taxonomy" id="3476"/>
    <lineage>
        <taxon>Eukaryota</taxon>
        <taxon>Viridiplantae</taxon>
        <taxon>Streptophyta</taxon>
        <taxon>Embryophyta</taxon>
        <taxon>Tracheophyta</taxon>
        <taxon>Spermatophyta</taxon>
        <taxon>Magnoliopsida</taxon>
        <taxon>eudicotyledons</taxon>
        <taxon>Gunneridae</taxon>
        <taxon>Pentapetalae</taxon>
        <taxon>rosids</taxon>
        <taxon>fabids</taxon>
        <taxon>Rosales</taxon>
        <taxon>Cannabaceae</taxon>
        <taxon>Parasponia</taxon>
    </lineage>
</organism>
<keyword evidence="3" id="KW-1185">Reference proteome</keyword>
<evidence type="ECO:0000259" key="1">
    <source>
        <dbReference type="PROSITE" id="PS50104"/>
    </source>
</evidence>
<dbReference type="InterPro" id="IPR000157">
    <property type="entry name" value="TIR_dom"/>
</dbReference>
<dbReference type="Pfam" id="PF00931">
    <property type="entry name" value="NB-ARC"/>
    <property type="match status" value="1"/>
</dbReference>
<proteinExistence type="predicted"/>
<dbReference type="GO" id="GO:0043531">
    <property type="term" value="F:ADP binding"/>
    <property type="evidence" value="ECO:0007669"/>
    <property type="project" value="InterPro"/>
</dbReference>
<dbReference type="STRING" id="3476.A0A2P5D4E3"/>
<dbReference type="GO" id="GO:0007165">
    <property type="term" value="P:signal transduction"/>
    <property type="evidence" value="ECO:0007669"/>
    <property type="project" value="InterPro"/>
</dbReference>
<gene>
    <name evidence="2" type="ORF">PanWU01x14_097200</name>
</gene>
<dbReference type="PANTHER" id="PTHR11017">
    <property type="entry name" value="LEUCINE-RICH REPEAT-CONTAINING PROTEIN"/>
    <property type="match status" value="1"/>
</dbReference>
<protein>
    <submittedName>
        <fullName evidence="2">TIR domain, NB-ARC domain containing protein</fullName>
    </submittedName>
</protein>
<comment type="caution">
    <text evidence="2">The sequence shown here is derived from an EMBL/GenBank/DDBJ whole genome shotgun (WGS) entry which is preliminary data.</text>
</comment>
<dbReference type="Gene3D" id="3.40.50.300">
    <property type="entry name" value="P-loop containing nucleotide triphosphate hydrolases"/>
    <property type="match status" value="1"/>
</dbReference>
<evidence type="ECO:0000313" key="3">
    <source>
        <dbReference type="Proteomes" id="UP000237105"/>
    </source>
</evidence>
<dbReference type="InterPro" id="IPR035897">
    <property type="entry name" value="Toll_tir_struct_dom_sf"/>
</dbReference>
<dbReference type="PRINTS" id="PR00364">
    <property type="entry name" value="DISEASERSIST"/>
</dbReference>
<dbReference type="PROSITE" id="PS50104">
    <property type="entry name" value="TIR"/>
    <property type="match status" value="1"/>
</dbReference>
<dbReference type="OrthoDB" id="6160824at2759"/>
<dbReference type="PANTHER" id="PTHR11017:SF271">
    <property type="entry name" value="DISEASE RESISTANCE PROTEIN (TIR-NBS-LRR CLASS) FAMILY"/>
    <property type="match status" value="1"/>
</dbReference>
<dbReference type="SUPFAM" id="SSF52200">
    <property type="entry name" value="Toll/Interleukin receptor TIR domain"/>
    <property type="match status" value="1"/>
</dbReference>
<feature type="domain" description="TIR" evidence="1">
    <location>
        <begin position="7"/>
        <end position="171"/>
    </location>
</feature>